<protein>
    <recommendedName>
        <fullName evidence="7">ABC transporter domain-containing protein</fullName>
    </recommendedName>
</protein>
<sequence>RLTVAERQLVEIAKALARDARILVMDEPSAALTQREVERLFELVDDLKSRGIGIIYVSHRLEEIERVADRAVVLRDGERVGELARDELDRARIIELMVGRKLENEFPETVRTPGEVRLRAVGLSREPKVREVSLEVRAGEIVALTGLVGSGRTETARLLFGADVAETGAVELDGRKLTLREPRDAIEAGICLLTEDRKDQGLVLCRSVRENFGLPNLGRFSRSGWINQTSERTSFGNYVEKISIRISGQGQRAENLSGG</sequence>
<dbReference type="Pfam" id="PF00005">
    <property type="entry name" value="ABC_tran"/>
    <property type="match status" value="1"/>
</dbReference>
<dbReference type="Gene3D" id="3.40.50.300">
    <property type="entry name" value="P-loop containing nucleotide triphosphate hydrolases"/>
    <property type="match status" value="2"/>
</dbReference>
<dbReference type="GO" id="GO:0016887">
    <property type="term" value="F:ATP hydrolysis activity"/>
    <property type="evidence" value="ECO:0007669"/>
    <property type="project" value="InterPro"/>
</dbReference>
<evidence type="ECO:0000259" key="7">
    <source>
        <dbReference type="Pfam" id="PF00005"/>
    </source>
</evidence>
<keyword evidence="3" id="KW-0547">Nucleotide-binding</keyword>
<dbReference type="SUPFAM" id="SSF52540">
    <property type="entry name" value="P-loop containing nucleoside triphosphate hydrolases"/>
    <property type="match status" value="2"/>
</dbReference>
<keyword evidence="4" id="KW-0067">ATP-binding</keyword>
<dbReference type="EMBL" id="UINC01181075">
    <property type="protein sequence ID" value="SVD90580.1"/>
    <property type="molecule type" value="Genomic_DNA"/>
</dbReference>
<dbReference type="InterPro" id="IPR003439">
    <property type="entry name" value="ABC_transporter-like_ATP-bd"/>
</dbReference>
<reference evidence="8" key="1">
    <citation type="submission" date="2018-05" db="EMBL/GenBank/DDBJ databases">
        <authorList>
            <person name="Lanie J.A."/>
            <person name="Ng W.-L."/>
            <person name="Kazmierczak K.M."/>
            <person name="Andrzejewski T.M."/>
            <person name="Davidsen T.M."/>
            <person name="Wayne K.J."/>
            <person name="Tettelin H."/>
            <person name="Glass J.I."/>
            <person name="Rusch D."/>
            <person name="Podicherti R."/>
            <person name="Tsui H.-C.T."/>
            <person name="Winkler M.E."/>
        </authorList>
    </citation>
    <scope>NUCLEOTIDE SEQUENCE</scope>
</reference>
<keyword evidence="6" id="KW-0472">Membrane</keyword>
<keyword evidence="1" id="KW-0813">Transport</keyword>
<dbReference type="PANTHER" id="PTHR43790">
    <property type="entry name" value="CARBOHYDRATE TRANSPORT ATP-BINDING PROTEIN MG119-RELATED"/>
    <property type="match status" value="1"/>
</dbReference>
<gene>
    <name evidence="8" type="ORF">METZ01_LOCUS443434</name>
</gene>
<evidence type="ECO:0000256" key="3">
    <source>
        <dbReference type="ARBA" id="ARBA00022741"/>
    </source>
</evidence>
<keyword evidence="2" id="KW-1003">Cell membrane</keyword>
<dbReference type="PANTHER" id="PTHR43790:SF3">
    <property type="entry name" value="D-ALLOSE IMPORT ATP-BINDING PROTEIN ALSA-RELATED"/>
    <property type="match status" value="1"/>
</dbReference>
<dbReference type="InterPro" id="IPR027417">
    <property type="entry name" value="P-loop_NTPase"/>
</dbReference>
<evidence type="ECO:0000256" key="4">
    <source>
        <dbReference type="ARBA" id="ARBA00022840"/>
    </source>
</evidence>
<feature type="domain" description="ABC transporter" evidence="7">
    <location>
        <begin position="130"/>
        <end position="259"/>
    </location>
</feature>
<evidence type="ECO:0000256" key="5">
    <source>
        <dbReference type="ARBA" id="ARBA00022967"/>
    </source>
</evidence>
<evidence type="ECO:0000313" key="8">
    <source>
        <dbReference type="EMBL" id="SVD90580.1"/>
    </source>
</evidence>
<evidence type="ECO:0000256" key="6">
    <source>
        <dbReference type="ARBA" id="ARBA00023136"/>
    </source>
</evidence>
<name>A0A382Z5K1_9ZZZZ</name>
<feature type="non-terminal residue" evidence="8">
    <location>
        <position position="1"/>
    </location>
</feature>
<organism evidence="8">
    <name type="scientific">marine metagenome</name>
    <dbReference type="NCBI Taxonomy" id="408172"/>
    <lineage>
        <taxon>unclassified sequences</taxon>
        <taxon>metagenomes</taxon>
        <taxon>ecological metagenomes</taxon>
    </lineage>
</organism>
<dbReference type="InterPro" id="IPR050107">
    <property type="entry name" value="ABC_carbohydrate_import_ATPase"/>
</dbReference>
<proteinExistence type="predicted"/>
<keyword evidence="5" id="KW-1278">Translocase</keyword>
<dbReference type="GO" id="GO:0005524">
    <property type="term" value="F:ATP binding"/>
    <property type="evidence" value="ECO:0007669"/>
    <property type="project" value="UniProtKB-KW"/>
</dbReference>
<evidence type="ECO:0000256" key="1">
    <source>
        <dbReference type="ARBA" id="ARBA00022448"/>
    </source>
</evidence>
<accession>A0A382Z5K1</accession>
<evidence type="ECO:0000256" key="2">
    <source>
        <dbReference type="ARBA" id="ARBA00022475"/>
    </source>
</evidence>
<dbReference type="AlphaFoldDB" id="A0A382Z5K1"/>
<feature type="non-terminal residue" evidence="8">
    <location>
        <position position="259"/>
    </location>
</feature>